<keyword evidence="2" id="KW-0732">Signal</keyword>
<dbReference type="Pfam" id="PF03797">
    <property type="entry name" value="Autotransporter"/>
    <property type="match status" value="1"/>
</dbReference>
<dbReference type="EMBL" id="CP158273">
    <property type="protein sequence ID" value="XDJ95935.1"/>
    <property type="molecule type" value="Genomic_DNA"/>
</dbReference>
<dbReference type="InterPro" id="IPR036709">
    <property type="entry name" value="Autotransporte_beta_dom_sf"/>
</dbReference>
<comment type="similarity">
    <text evidence="1">Belongs to the 'GDSL' lipolytic enzyme family.</text>
</comment>
<evidence type="ECO:0000313" key="6">
    <source>
        <dbReference type="EMBL" id="XDJ77286.1"/>
    </source>
</evidence>
<dbReference type="EMBL" id="CP158271">
    <property type="protein sequence ID" value="XDJ92228.1"/>
    <property type="molecule type" value="Genomic_DNA"/>
</dbReference>
<evidence type="ECO:0000313" key="7">
    <source>
        <dbReference type="EMBL" id="XDJ87620.1"/>
    </source>
</evidence>
<evidence type="ECO:0000313" key="8">
    <source>
        <dbReference type="EMBL" id="XDJ92228.1"/>
    </source>
</evidence>
<dbReference type="PROSITE" id="PS51208">
    <property type="entry name" value="AUTOTRANSPORTER"/>
    <property type="match status" value="1"/>
</dbReference>
<dbReference type="GO" id="GO:0019867">
    <property type="term" value="C:outer membrane"/>
    <property type="evidence" value="ECO:0007669"/>
    <property type="project" value="InterPro"/>
</dbReference>
<dbReference type="RefSeq" id="WP_368648256.1">
    <property type="nucleotide sequence ID" value="NZ_CP158258.1"/>
</dbReference>
<gene>
    <name evidence="5" type="ORF">ABRY90_06045</name>
    <name evidence="8" type="ORF">ABRY95_07265</name>
    <name evidence="7" type="ORF">ABRY98_11845</name>
    <name evidence="9" type="ORF">ABRZ05_12735</name>
    <name evidence="6" type="ORF">ABRZ10_00205</name>
</gene>
<proteinExistence type="inferred from homology"/>
<dbReference type="PANTHER" id="PTHR45642">
    <property type="entry name" value="GDSL ESTERASE/LIPASE EXL3"/>
    <property type="match status" value="1"/>
</dbReference>
<feature type="active site" description="Nucleophile" evidence="3">
    <location>
        <position position="62"/>
    </location>
</feature>
<dbReference type="EMBL" id="CP158265">
    <property type="protein sequence ID" value="XDJ77286.1"/>
    <property type="molecule type" value="Genomic_DNA"/>
</dbReference>
<dbReference type="AlphaFoldDB" id="A0AB39GRC6"/>
<evidence type="ECO:0000259" key="4">
    <source>
        <dbReference type="PROSITE" id="PS51208"/>
    </source>
</evidence>
<dbReference type="InterPro" id="IPR001087">
    <property type="entry name" value="GDSL"/>
</dbReference>
<dbReference type="InterPro" id="IPR017186">
    <property type="entry name" value="Lipase_autotranspt_EstA"/>
</dbReference>
<accession>A0AB39GRC6</accession>
<evidence type="ECO:0000313" key="5">
    <source>
        <dbReference type="EMBL" id="XDJ59469.1"/>
    </source>
</evidence>
<dbReference type="SUPFAM" id="SSF52266">
    <property type="entry name" value="SGNH hydrolase"/>
    <property type="match status" value="1"/>
</dbReference>
<dbReference type="GO" id="GO:0006629">
    <property type="term" value="P:lipid metabolic process"/>
    <property type="evidence" value="ECO:0007669"/>
    <property type="project" value="InterPro"/>
</dbReference>
<dbReference type="SUPFAM" id="SSF103515">
    <property type="entry name" value="Autotransporter"/>
    <property type="match status" value="1"/>
</dbReference>
<protein>
    <submittedName>
        <fullName evidence="8">Autotransporter domain-containing protein</fullName>
    </submittedName>
</protein>
<dbReference type="EMBL" id="CP158258">
    <property type="protein sequence ID" value="XDJ59469.1"/>
    <property type="molecule type" value="Genomic_DNA"/>
</dbReference>
<dbReference type="Gene3D" id="3.40.50.1110">
    <property type="entry name" value="SGNH hydrolase"/>
    <property type="match status" value="1"/>
</dbReference>
<name>A0AB39GRC6_9BURK</name>
<evidence type="ECO:0000313" key="9">
    <source>
        <dbReference type="EMBL" id="XDJ95935.1"/>
    </source>
</evidence>
<feature type="active site" evidence="3">
    <location>
        <position position="371"/>
    </location>
</feature>
<feature type="active site" evidence="3">
    <location>
        <position position="374"/>
    </location>
</feature>
<sequence length="701" mass="73710">MVIINIYIKYLSYIHKLKYMRLPFLRTKAMKHHILSSLVLSVASTLPCAAHAYSNIYFFGDSLSDAGAFGGIGGLPANTRWTTNYGTIWTEALAARFGLTTRPNNPNNHYIAAGGNNYAQGSAQANPTEEVRQPVGPDGGAGDEALYVANLEEQVDTYLGQHPQADAKALYSVWIGGNDVIAAANRIDEAPDILMGAAGNTVNVVNKLKAAGAQTILLPNLPDVDSAPLAIFAAIQNSVPDEADIATAWDAALNNLAAVNGAYDRAVIKQALEAAEAASGQPPGTFSEAYDQIVPGLQQLASGYNQLVDTGLTTSGQTHGIIRADIKGLFREVLANPAVYGFTNVMGAACAGNALYCVDPGGDKAGYLFTDQMHPTPAAHSLIADYITGLLQAPYFAAGLPDGGLNNAFQLNATLNSRLAALRAQPRPAGTTSLFVQGAYGDAGTPLSGTRAHGQLYTLGIDFQSSEALAVGLAVSRQLGDTDMGSRGTPGSVKDRSTLLSAYASYASDNFWAAGTVHAGSGELQTRRQVALGQHTLTLKGSPNQRQYGLGLHGGYNAAFGQIKAGPVIGLDYARVRVSHFTEEGTLSSRMWFSDQKVESLVGRFGAQVHMDIAGRYTPYAKVVFANEFKRGDRTITSGVASTMGDWTTRLDAPDSNWVEWTAGLTAGLSKSVSIQGQISTTTGRAGGNQTAGSIGLAVSF</sequence>
<dbReference type="PANTHER" id="PTHR45642:SF139">
    <property type="entry name" value="SGNH HYDROLASE-TYPE ESTERASE DOMAIN-CONTAINING PROTEIN"/>
    <property type="match status" value="1"/>
</dbReference>
<dbReference type="SMART" id="SM00869">
    <property type="entry name" value="Autotransporter"/>
    <property type="match status" value="1"/>
</dbReference>
<evidence type="ECO:0000256" key="1">
    <source>
        <dbReference type="ARBA" id="ARBA00008668"/>
    </source>
</evidence>
<organism evidence="8">
    <name type="scientific">Castellaniella ginsengisoli</name>
    <dbReference type="NCBI Taxonomy" id="546114"/>
    <lineage>
        <taxon>Bacteria</taxon>
        <taxon>Pseudomonadati</taxon>
        <taxon>Pseudomonadota</taxon>
        <taxon>Betaproteobacteria</taxon>
        <taxon>Burkholderiales</taxon>
        <taxon>Alcaligenaceae</taxon>
        <taxon>Castellaniella</taxon>
    </lineage>
</organism>
<dbReference type="InterPro" id="IPR008265">
    <property type="entry name" value="Lipase_GDSL_AS"/>
</dbReference>
<dbReference type="PROSITE" id="PS01098">
    <property type="entry name" value="LIPASE_GDSL_SER"/>
    <property type="match status" value="1"/>
</dbReference>
<dbReference type="InterPro" id="IPR050592">
    <property type="entry name" value="GDSL_lipolytic_enzyme"/>
</dbReference>
<reference evidence="8" key="1">
    <citation type="submission" date="2024-05" db="EMBL/GenBank/DDBJ databases">
        <authorList>
            <person name="Luo Y.-C."/>
            <person name="Nicholds J."/>
            <person name="Mortimer T."/>
            <person name="Maboni G."/>
        </authorList>
    </citation>
    <scope>NUCLEOTIDE SEQUENCE</scope>
    <source>
        <strain evidence="9">124370</strain>
        <strain evidence="8">124953</strain>
        <strain evidence="7">130416</strain>
        <strain evidence="6">143769</strain>
        <strain evidence="5">148131</strain>
    </source>
</reference>
<dbReference type="Gene3D" id="2.40.128.130">
    <property type="entry name" value="Autotransporter beta-domain"/>
    <property type="match status" value="1"/>
</dbReference>
<evidence type="ECO:0000256" key="3">
    <source>
        <dbReference type="PIRSR" id="PIRSR037375-1"/>
    </source>
</evidence>
<dbReference type="CDD" id="cd01847">
    <property type="entry name" value="Triacylglycerol_lipase_like"/>
    <property type="match status" value="1"/>
</dbReference>
<dbReference type="InterPro" id="IPR036514">
    <property type="entry name" value="SGNH_hydro_sf"/>
</dbReference>
<dbReference type="InterPro" id="IPR005546">
    <property type="entry name" value="Autotransporte_beta"/>
</dbReference>
<feature type="domain" description="Autotransporter" evidence="4">
    <location>
        <begin position="427"/>
        <end position="701"/>
    </location>
</feature>
<dbReference type="InterPro" id="IPR006315">
    <property type="entry name" value="OM_autotransptr_brl_dom"/>
</dbReference>
<dbReference type="PIRSF" id="PIRSF037375">
    <property type="entry name" value="Autotrns_EstA"/>
    <property type="match status" value="1"/>
</dbReference>
<evidence type="ECO:0000256" key="2">
    <source>
        <dbReference type="ARBA" id="ARBA00022729"/>
    </source>
</evidence>
<dbReference type="EMBL" id="CP158269">
    <property type="protein sequence ID" value="XDJ87620.1"/>
    <property type="molecule type" value="Genomic_DNA"/>
</dbReference>
<dbReference type="GO" id="GO:0016298">
    <property type="term" value="F:lipase activity"/>
    <property type="evidence" value="ECO:0007669"/>
    <property type="project" value="InterPro"/>
</dbReference>
<dbReference type="NCBIfam" id="TIGR01414">
    <property type="entry name" value="autotrans_barl"/>
    <property type="match status" value="1"/>
</dbReference>
<dbReference type="Pfam" id="PF00657">
    <property type="entry name" value="Lipase_GDSL"/>
    <property type="match status" value="1"/>
</dbReference>